<evidence type="ECO:0000313" key="3">
    <source>
        <dbReference type="EMBL" id="SON89078.1"/>
    </source>
</evidence>
<name>A0AB38E1C6_XANCH</name>
<evidence type="ECO:0000313" key="2">
    <source>
        <dbReference type="EMBL" id="SON81764.1"/>
    </source>
</evidence>
<evidence type="ECO:0000313" key="4">
    <source>
        <dbReference type="Proteomes" id="UP000234166"/>
    </source>
</evidence>
<dbReference type="AlphaFoldDB" id="A0AB38E1C6"/>
<evidence type="ECO:0000256" key="1">
    <source>
        <dbReference type="SAM" id="MobiDB-lite"/>
    </source>
</evidence>
<dbReference type="Proteomes" id="UP000234166">
    <property type="component" value="Unassembled WGS sequence"/>
</dbReference>
<reference evidence="4 5" key="1">
    <citation type="submission" date="2017-10" db="EMBL/GenBank/DDBJ databases">
        <authorList>
            <person name="Regsiter A."/>
            <person name="William W."/>
        </authorList>
    </citation>
    <scope>NUCLEOTIDE SEQUENCE [LARGE SCALE GENOMIC DNA]</scope>
    <source>
        <strain evidence="2 5">CFBP6984</strain>
        <strain evidence="3 4">CFBP7430</strain>
    </source>
</reference>
<dbReference type="EMBL" id="OCYT01000098">
    <property type="protein sequence ID" value="SON81764.1"/>
    <property type="molecule type" value="Genomic_DNA"/>
</dbReference>
<dbReference type="EMBL" id="OCYS01000095">
    <property type="protein sequence ID" value="SON89078.1"/>
    <property type="molecule type" value="Genomic_DNA"/>
</dbReference>
<evidence type="ECO:0000313" key="5">
    <source>
        <dbReference type="Proteomes" id="UP000234181"/>
    </source>
</evidence>
<comment type="caution">
    <text evidence="3">The sequence shown here is derived from an EMBL/GenBank/DDBJ whole genome shotgun (WGS) entry which is preliminary data.</text>
</comment>
<feature type="region of interest" description="Disordered" evidence="1">
    <location>
        <begin position="1"/>
        <end position="62"/>
    </location>
</feature>
<sequence length="92" mass="9757">MWCSERISPPYRSQRPSTRVPDYIGSTPARHELRPTPYQRQGSGRQAAAMVRSRSSAGTDNAGETACARLAAAHMGVGRSAGIERTGAGRGG</sequence>
<dbReference type="Proteomes" id="UP000234181">
    <property type="component" value="Unassembled WGS sequence"/>
</dbReference>
<keyword evidence="5" id="KW-1185">Reference proteome</keyword>
<proteinExistence type="predicted"/>
<organism evidence="3 4">
    <name type="scientific">Xanthomonas campestris pv. phaseoli</name>
    <dbReference type="NCBI Taxonomy" id="317013"/>
    <lineage>
        <taxon>Bacteria</taxon>
        <taxon>Pseudomonadati</taxon>
        <taxon>Pseudomonadota</taxon>
        <taxon>Gammaproteobacteria</taxon>
        <taxon>Lysobacterales</taxon>
        <taxon>Lysobacteraceae</taxon>
        <taxon>Xanthomonas</taxon>
    </lineage>
</organism>
<protein>
    <submittedName>
        <fullName evidence="3">Uncharacterized protein</fullName>
    </submittedName>
</protein>
<accession>A0AB38E1C6</accession>
<gene>
    <name evidence="2" type="ORF">XAP6984_420135</name>
    <name evidence="3" type="ORF">XAP7430_400152</name>
</gene>